<sequence length="572" mass="65836">MLRSPFFILLLLLSIVSCQKSVNTVIDTSKKQESLKYTQAKRLSELGDSYNRDSKLDSAFYYYNKSKELFEAEGNSSYIAYNLIGMAHIQQTYGDYYSSEETLTEALPYINNDLQYQVAANNLFGIAAKEVKNYDDAVRYYATILKTVNDSVARVALFNNIATVYTEQKKYRKAIALLEPILKTDILDTLQHKKARIIDNLGFAYYKDNHIQKGLALMNQALVIRTSINDSYGSIESYLHLADFYQNRDYQKSKENALQAYKVATKYQSIDERLEALEFLMSYNLEKGVNSYAALFVNLNDSIKTVRNNAKNQFAKIKYDSREATLENIKYKGQRAETLLQLETQKNEKYLLSFGFVVLLGGIGFLIHYFRNKSKRELLVARYNTETRISKKLHDELANDVFYAMTFAETQDLQNPIKKETLVDNLDKIYVRTRDFSKENSTIETGESFEHNLKQMLSNYKSDSVEVIIKNGNIIDWSKIENEKKIALQRVLQELMVNMKKYSQANFVIIGFDSDQNNVKIDYSDNGVGFTEKLILKNGLQNAENRIQAVKGILTFDSQINKGFKAKILLPK</sequence>
<dbReference type="SMART" id="SM00028">
    <property type="entry name" value="TPR"/>
    <property type="match status" value="5"/>
</dbReference>
<feature type="signal peptide" evidence="2">
    <location>
        <begin position="1"/>
        <end position="19"/>
    </location>
</feature>
<gene>
    <name evidence="3" type="ORF">FBFR_16100</name>
</gene>
<dbReference type="AlphaFoldDB" id="A0A167U2Q0"/>
<organism evidence="3 4">
    <name type="scientific">Flavobacterium fryxellicola</name>
    <dbReference type="NCBI Taxonomy" id="249352"/>
    <lineage>
        <taxon>Bacteria</taxon>
        <taxon>Pseudomonadati</taxon>
        <taxon>Bacteroidota</taxon>
        <taxon>Flavobacteriia</taxon>
        <taxon>Flavobacteriales</taxon>
        <taxon>Flavobacteriaceae</taxon>
        <taxon>Flavobacterium</taxon>
    </lineage>
</organism>
<keyword evidence="1" id="KW-1133">Transmembrane helix</keyword>
<protein>
    <submittedName>
        <fullName evidence="3">Uncharacterized protein</fullName>
    </submittedName>
</protein>
<feature type="transmembrane region" description="Helical" evidence="1">
    <location>
        <begin position="350"/>
        <end position="370"/>
    </location>
</feature>
<proteinExistence type="predicted"/>
<dbReference type="PROSITE" id="PS51257">
    <property type="entry name" value="PROKAR_LIPOPROTEIN"/>
    <property type="match status" value="1"/>
</dbReference>
<feature type="chain" id="PRO_5007892797" evidence="2">
    <location>
        <begin position="20"/>
        <end position="572"/>
    </location>
</feature>
<accession>A0A167U2Q0</accession>
<keyword evidence="1" id="KW-0812">Transmembrane</keyword>
<dbReference type="InterPro" id="IPR036890">
    <property type="entry name" value="HATPase_C_sf"/>
</dbReference>
<dbReference type="EMBL" id="LVJE01000048">
    <property type="protein sequence ID" value="OAB25200.1"/>
    <property type="molecule type" value="Genomic_DNA"/>
</dbReference>
<dbReference type="InterPro" id="IPR011990">
    <property type="entry name" value="TPR-like_helical_dom_sf"/>
</dbReference>
<comment type="caution">
    <text evidence="3">The sequence shown here is derived from an EMBL/GenBank/DDBJ whole genome shotgun (WGS) entry which is preliminary data.</text>
</comment>
<dbReference type="OrthoDB" id="943406at2"/>
<keyword evidence="2" id="KW-0732">Signal</keyword>
<keyword evidence="1" id="KW-0472">Membrane</keyword>
<dbReference type="InterPro" id="IPR019734">
    <property type="entry name" value="TPR_rpt"/>
</dbReference>
<dbReference type="SUPFAM" id="SSF55874">
    <property type="entry name" value="ATPase domain of HSP90 chaperone/DNA topoisomerase II/histidine kinase"/>
    <property type="match status" value="1"/>
</dbReference>
<dbReference type="STRING" id="249352.SAMN05444395_101155"/>
<evidence type="ECO:0000256" key="1">
    <source>
        <dbReference type="SAM" id="Phobius"/>
    </source>
</evidence>
<dbReference type="Gene3D" id="3.30.565.10">
    <property type="entry name" value="Histidine kinase-like ATPase, C-terminal domain"/>
    <property type="match status" value="1"/>
</dbReference>
<reference evidence="3 4" key="1">
    <citation type="submission" date="2016-03" db="EMBL/GenBank/DDBJ databases">
        <title>Draft genome sequence of Flavobacterium fryxellicola DSM 16209.</title>
        <authorList>
            <person name="Shin S.-K."/>
            <person name="Yi H."/>
        </authorList>
    </citation>
    <scope>NUCLEOTIDE SEQUENCE [LARGE SCALE GENOMIC DNA]</scope>
    <source>
        <strain evidence="3 4">DSM 16209</strain>
    </source>
</reference>
<dbReference type="Proteomes" id="UP000077164">
    <property type="component" value="Unassembled WGS sequence"/>
</dbReference>
<dbReference type="Gene3D" id="1.25.40.10">
    <property type="entry name" value="Tetratricopeptide repeat domain"/>
    <property type="match status" value="2"/>
</dbReference>
<evidence type="ECO:0000313" key="3">
    <source>
        <dbReference type="EMBL" id="OAB25200.1"/>
    </source>
</evidence>
<evidence type="ECO:0000313" key="4">
    <source>
        <dbReference type="Proteomes" id="UP000077164"/>
    </source>
</evidence>
<name>A0A167U2Q0_9FLAO</name>
<evidence type="ECO:0000256" key="2">
    <source>
        <dbReference type="SAM" id="SignalP"/>
    </source>
</evidence>
<dbReference type="PANTHER" id="PTHR10098">
    <property type="entry name" value="RAPSYN-RELATED"/>
    <property type="match status" value="1"/>
</dbReference>
<keyword evidence="4" id="KW-1185">Reference proteome</keyword>
<dbReference type="SUPFAM" id="SSF48452">
    <property type="entry name" value="TPR-like"/>
    <property type="match status" value="2"/>
</dbReference>